<feature type="domain" description="CN hydrolase" evidence="4">
    <location>
        <begin position="27"/>
        <end position="298"/>
    </location>
</feature>
<dbReference type="InterPro" id="IPR040154">
    <property type="entry name" value="Biotinidase/VNN"/>
</dbReference>
<gene>
    <name evidence="5" type="ORF">RN001_000791</name>
</gene>
<keyword evidence="3" id="KW-1133">Transmembrane helix</keyword>
<dbReference type="Gene3D" id="3.60.110.10">
    <property type="entry name" value="Carbon-nitrogen hydrolase"/>
    <property type="match status" value="1"/>
</dbReference>
<keyword evidence="3" id="KW-0812">Transmembrane</keyword>
<reference evidence="6" key="1">
    <citation type="submission" date="2023-01" db="EMBL/GenBank/DDBJ databases">
        <title>Key to firefly adult light organ development and bioluminescence: homeobox transcription factors regulate luciferase expression and transportation to peroxisome.</title>
        <authorList>
            <person name="Fu X."/>
        </authorList>
    </citation>
    <scope>NUCLEOTIDE SEQUENCE [LARGE SCALE GENOMIC DNA]</scope>
</reference>
<sequence length="549" mass="61718">MKKADVLLVITIIFSVTGLCFNLKTSYTAAVVDYNHIYADYPKELLKENVEQYIKHMRNASREYADIIVFPEYGLIDIYTMYNVANKNISNLEDYSSLVPNPKSKIVPCEDRKMETYAMQLVNISCAARIHGIYTVFNLLEKAENEKTGELEFFNTNVILDRLGTVIAKYRKIHLSEEPFLQPGTEIVTFKTDFNVTFSIFTCFDLLFHFPAIEILEIPEVTDIIFPTAWYSETPFLQALSMQHGYAKSSGVNFLAAGLQEPFNSDGGSAIYLNDGKIAEAFITNVKQSKIVIQDVPIIKRRTETSCARSNKIISKEPDTKKHEQTEIDDFPIPKDRTIGYLYEPLSKGPKTLTRICTENESFCCIFNITVDKSSPPDPDYTHRLTIYEGLSPFGSKVLGGIRVCALVACLNESETSCGYRTNTTQTSTKFKSIEIQTIVDITNNSHNQPSTLKSDLTPITDYVYCVTNVSDSKIKITMALSSPQDSIVTFGIYGRIYSMDTTEQEPIPTVPPTKDELNTGIIIAIVCVSTLILVATAFVLYKFCTKFD</sequence>
<dbReference type="InterPro" id="IPR043957">
    <property type="entry name" value="Vanin_C"/>
</dbReference>
<evidence type="ECO:0000313" key="5">
    <source>
        <dbReference type="EMBL" id="KAK4884520.1"/>
    </source>
</evidence>
<dbReference type="InterPro" id="IPR003010">
    <property type="entry name" value="C-N_Hydrolase"/>
</dbReference>
<keyword evidence="6" id="KW-1185">Reference proteome</keyword>
<name>A0AAN7SSI4_9COLE</name>
<feature type="transmembrane region" description="Helical" evidence="3">
    <location>
        <begin position="522"/>
        <end position="542"/>
    </location>
</feature>
<dbReference type="PANTHER" id="PTHR10609">
    <property type="entry name" value="BIOTINIDASE-RELATED"/>
    <property type="match status" value="1"/>
</dbReference>
<evidence type="ECO:0000313" key="6">
    <source>
        <dbReference type="Proteomes" id="UP001353858"/>
    </source>
</evidence>
<accession>A0AAN7SSI4</accession>
<comment type="caution">
    <text evidence="5">The sequence shown here is derived from an EMBL/GenBank/DDBJ whole genome shotgun (WGS) entry which is preliminary data.</text>
</comment>
<dbReference type="PROSITE" id="PS50263">
    <property type="entry name" value="CN_HYDROLASE"/>
    <property type="match status" value="1"/>
</dbReference>
<dbReference type="PANTHER" id="PTHR10609:SF14">
    <property type="entry name" value="BIOTINIDASE"/>
    <property type="match status" value="1"/>
</dbReference>
<evidence type="ECO:0000256" key="2">
    <source>
        <dbReference type="ARBA" id="ARBA00022801"/>
    </source>
</evidence>
<evidence type="ECO:0000256" key="3">
    <source>
        <dbReference type="SAM" id="Phobius"/>
    </source>
</evidence>
<keyword evidence="2" id="KW-0378">Hydrolase</keyword>
<dbReference type="SUPFAM" id="SSF56317">
    <property type="entry name" value="Carbon-nitrogen hydrolase"/>
    <property type="match status" value="1"/>
</dbReference>
<dbReference type="EMBL" id="JARPUR010000001">
    <property type="protein sequence ID" value="KAK4884520.1"/>
    <property type="molecule type" value="Genomic_DNA"/>
</dbReference>
<dbReference type="InterPro" id="IPR036526">
    <property type="entry name" value="C-N_Hydrolase_sf"/>
</dbReference>
<dbReference type="AlphaFoldDB" id="A0AAN7SSI4"/>
<organism evidence="5 6">
    <name type="scientific">Aquatica leii</name>
    <dbReference type="NCBI Taxonomy" id="1421715"/>
    <lineage>
        <taxon>Eukaryota</taxon>
        <taxon>Metazoa</taxon>
        <taxon>Ecdysozoa</taxon>
        <taxon>Arthropoda</taxon>
        <taxon>Hexapoda</taxon>
        <taxon>Insecta</taxon>
        <taxon>Pterygota</taxon>
        <taxon>Neoptera</taxon>
        <taxon>Endopterygota</taxon>
        <taxon>Coleoptera</taxon>
        <taxon>Polyphaga</taxon>
        <taxon>Elateriformia</taxon>
        <taxon>Elateroidea</taxon>
        <taxon>Lampyridae</taxon>
        <taxon>Luciolinae</taxon>
        <taxon>Aquatica</taxon>
    </lineage>
</organism>
<evidence type="ECO:0000256" key="1">
    <source>
        <dbReference type="ARBA" id="ARBA00008225"/>
    </source>
</evidence>
<keyword evidence="3" id="KW-0472">Membrane</keyword>
<dbReference type="Proteomes" id="UP001353858">
    <property type="component" value="Unassembled WGS sequence"/>
</dbReference>
<comment type="similarity">
    <text evidence="1">Belongs to the carbon-nitrogen hydrolase superfamily. BTD/VNN family.</text>
</comment>
<dbReference type="GO" id="GO:0016787">
    <property type="term" value="F:hydrolase activity"/>
    <property type="evidence" value="ECO:0007669"/>
    <property type="project" value="UniProtKB-KW"/>
</dbReference>
<evidence type="ECO:0000259" key="4">
    <source>
        <dbReference type="PROSITE" id="PS50263"/>
    </source>
</evidence>
<protein>
    <recommendedName>
        <fullName evidence="4">CN hydrolase domain-containing protein</fullName>
    </recommendedName>
</protein>
<dbReference type="Pfam" id="PF19018">
    <property type="entry name" value="Vanin_C"/>
    <property type="match status" value="1"/>
</dbReference>
<dbReference type="Pfam" id="PF00795">
    <property type="entry name" value="CN_hydrolase"/>
    <property type="match status" value="1"/>
</dbReference>
<proteinExistence type="inferred from homology"/>